<protein>
    <submittedName>
        <fullName evidence="1">Uncharacterized protein</fullName>
    </submittedName>
</protein>
<keyword evidence="2" id="KW-1185">Reference proteome</keyword>
<reference evidence="1 2" key="1">
    <citation type="journal article" date="2023" name="Plants (Basel)">
        <title>Bridging the Gap: Combining Genomics and Transcriptomics Approaches to Understand Stylosanthes scabra, an Orphan Legume from the Brazilian Caatinga.</title>
        <authorList>
            <person name="Ferreira-Neto J.R.C."/>
            <person name="da Silva M.D."/>
            <person name="Binneck E."/>
            <person name="de Melo N.F."/>
            <person name="da Silva R.H."/>
            <person name="de Melo A.L.T.M."/>
            <person name="Pandolfi V."/>
            <person name="Bustamante F.O."/>
            <person name="Brasileiro-Vidal A.C."/>
            <person name="Benko-Iseppon A.M."/>
        </authorList>
    </citation>
    <scope>NUCLEOTIDE SEQUENCE [LARGE SCALE GENOMIC DNA]</scope>
    <source>
        <tissue evidence="1">Leaves</tissue>
    </source>
</reference>
<dbReference type="EMBL" id="JASCZI010151186">
    <property type="protein sequence ID" value="MED6170688.1"/>
    <property type="molecule type" value="Genomic_DNA"/>
</dbReference>
<gene>
    <name evidence="1" type="ORF">PIB30_033455</name>
</gene>
<evidence type="ECO:0000313" key="1">
    <source>
        <dbReference type="EMBL" id="MED6170688.1"/>
    </source>
</evidence>
<accession>A0ABU6VFF1</accession>
<dbReference type="Proteomes" id="UP001341840">
    <property type="component" value="Unassembled WGS sequence"/>
</dbReference>
<proteinExistence type="predicted"/>
<name>A0ABU6VFF1_9FABA</name>
<evidence type="ECO:0000313" key="2">
    <source>
        <dbReference type="Proteomes" id="UP001341840"/>
    </source>
</evidence>
<sequence length="171" mass="18678">MLGSGSNAENPGRQTLPVVIFSSEEIKQTTNTMNQPLVIFVSTINTKIRRVFVDQGSLTDILFRRCFDALGLTEKDLEAHSDDLVEFSGERVTSDGFVTSWVTIGNPPDTSNVKDLMHSTGLALESAIQQLGLKELFRILLSPGPNALLPVITVVNPYRKDLTPMLAGVYG</sequence>
<comment type="caution">
    <text evidence="1">The sequence shown here is derived from an EMBL/GenBank/DDBJ whole genome shotgun (WGS) entry which is preliminary data.</text>
</comment>
<organism evidence="1 2">
    <name type="scientific">Stylosanthes scabra</name>
    <dbReference type="NCBI Taxonomy" id="79078"/>
    <lineage>
        <taxon>Eukaryota</taxon>
        <taxon>Viridiplantae</taxon>
        <taxon>Streptophyta</taxon>
        <taxon>Embryophyta</taxon>
        <taxon>Tracheophyta</taxon>
        <taxon>Spermatophyta</taxon>
        <taxon>Magnoliopsida</taxon>
        <taxon>eudicotyledons</taxon>
        <taxon>Gunneridae</taxon>
        <taxon>Pentapetalae</taxon>
        <taxon>rosids</taxon>
        <taxon>fabids</taxon>
        <taxon>Fabales</taxon>
        <taxon>Fabaceae</taxon>
        <taxon>Papilionoideae</taxon>
        <taxon>50 kb inversion clade</taxon>
        <taxon>dalbergioids sensu lato</taxon>
        <taxon>Dalbergieae</taxon>
        <taxon>Pterocarpus clade</taxon>
        <taxon>Stylosanthes</taxon>
    </lineage>
</organism>